<gene>
    <name evidence="1" type="ORF">V6N11_073710</name>
</gene>
<accession>A0ABR2AE17</accession>
<name>A0ABR2AE17_9ROSI</name>
<keyword evidence="2" id="KW-1185">Reference proteome</keyword>
<proteinExistence type="predicted"/>
<reference evidence="1 2" key="1">
    <citation type="journal article" date="2024" name="G3 (Bethesda)">
        <title>Genome assembly of Hibiscus sabdariffa L. provides insights into metabolisms of medicinal natural products.</title>
        <authorList>
            <person name="Kim T."/>
        </authorList>
    </citation>
    <scope>NUCLEOTIDE SEQUENCE [LARGE SCALE GENOMIC DNA]</scope>
    <source>
        <strain evidence="1">TK-2024</strain>
        <tissue evidence="1">Old leaves</tissue>
    </source>
</reference>
<dbReference type="EMBL" id="JBBPBN010000260">
    <property type="protein sequence ID" value="KAK8491384.1"/>
    <property type="molecule type" value="Genomic_DNA"/>
</dbReference>
<evidence type="ECO:0000313" key="2">
    <source>
        <dbReference type="Proteomes" id="UP001396334"/>
    </source>
</evidence>
<sequence length="118" mass="13742">MSAFLPNWKSKPSWPRHDRTLRSHRHQRIEQILRPLKIPKQKTPLVENGNYGKGSGFQARCALNDGGAMGFRWYGNWKETVKVGSFWLWGVGDENDVCEGLKLWWLVRRWGECSEVSV</sequence>
<comment type="caution">
    <text evidence="1">The sequence shown here is derived from an EMBL/GenBank/DDBJ whole genome shotgun (WGS) entry which is preliminary data.</text>
</comment>
<evidence type="ECO:0000313" key="1">
    <source>
        <dbReference type="EMBL" id="KAK8491384.1"/>
    </source>
</evidence>
<dbReference type="Proteomes" id="UP001396334">
    <property type="component" value="Unassembled WGS sequence"/>
</dbReference>
<protein>
    <submittedName>
        <fullName evidence="1">Uncharacterized protein</fullName>
    </submittedName>
</protein>
<organism evidence="1 2">
    <name type="scientific">Hibiscus sabdariffa</name>
    <name type="common">roselle</name>
    <dbReference type="NCBI Taxonomy" id="183260"/>
    <lineage>
        <taxon>Eukaryota</taxon>
        <taxon>Viridiplantae</taxon>
        <taxon>Streptophyta</taxon>
        <taxon>Embryophyta</taxon>
        <taxon>Tracheophyta</taxon>
        <taxon>Spermatophyta</taxon>
        <taxon>Magnoliopsida</taxon>
        <taxon>eudicotyledons</taxon>
        <taxon>Gunneridae</taxon>
        <taxon>Pentapetalae</taxon>
        <taxon>rosids</taxon>
        <taxon>malvids</taxon>
        <taxon>Malvales</taxon>
        <taxon>Malvaceae</taxon>
        <taxon>Malvoideae</taxon>
        <taxon>Hibiscus</taxon>
    </lineage>
</organism>